<dbReference type="SUPFAM" id="SSF51261">
    <property type="entry name" value="Duplicated hybrid motif"/>
    <property type="match status" value="1"/>
</dbReference>
<dbReference type="GO" id="GO:0004222">
    <property type="term" value="F:metalloendopeptidase activity"/>
    <property type="evidence" value="ECO:0007669"/>
    <property type="project" value="TreeGrafter"/>
</dbReference>
<dbReference type="Pfam" id="PF24568">
    <property type="entry name" value="CC_PcsB"/>
    <property type="match status" value="1"/>
</dbReference>
<dbReference type="InterPro" id="IPR011055">
    <property type="entry name" value="Dup_hybrid_motif"/>
</dbReference>
<feature type="coiled-coil region" evidence="2">
    <location>
        <begin position="31"/>
        <end position="114"/>
    </location>
</feature>
<dbReference type="Gene3D" id="6.10.250.3150">
    <property type="match status" value="1"/>
</dbReference>
<evidence type="ECO:0000259" key="4">
    <source>
        <dbReference type="Pfam" id="PF01551"/>
    </source>
</evidence>
<keyword evidence="6" id="KW-0378">Hydrolase</keyword>
<feature type="domain" description="M23ase beta-sheet core" evidence="4">
    <location>
        <begin position="286"/>
        <end position="386"/>
    </location>
</feature>
<evidence type="ECO:0000256" key="1">
    <source>
        <dbReference type="ARBA" id="ARBA00022729"/>
    </source>
</evidence>
<evidence type="ECO:0000313" key="6">
    <source>
        <dbReference type="EMBL" id="VYT01260.1"/>
    </source>
</evidence>
<organism evidence="6">
    <name type="scientific">uncultured Anaerotruncus sp</name>
    <dbReference type="NCBI Taxonomy" id="905011"/>
    <lineage>
        <taxon>Bacteria</taxon>
        <taxon>Bacillati</taxon>
        <taxon>Bacillota</taxon>
        <taxon>Clostridia</taxon>
        <taxon>Eubacteriales</taxon>
        <taxon>Oscillospiraceae</taxon>
        <taxon>Anaerotruncus</taxon>
        <taxon>environmental samples</taxon>
    </lineage>
</organism>
<evidence type="ECO:0000259" key="5">
    <source>
        <dbReference type="Pfam" id="PF24568"/>
    </source>
</evidence>
<gene>
    <name evidence="6" type="primary">envC</name>
    <name evidence="6" type="ORF">AULFYP135_01287</name>
</gene>
<reference evidence="6" key="1">
    <citation type="submission" date="2019-11" db="EMBL/GenBank/DDBJ databases">
        <authorList>
            <person name="Feng L."/>
        </authorList>
    </citation>
    <scope>NUCLEOTIDE SEQUENCE</scope>
    <source>
        <strain evidence="6">AundefinedLFYP135</strain>
    </source>
</reference>
<feature type="chain" id="PRO_5039254404" evidence="3">
    <location>
        <begin position="24"/>
        <end position="391"/>
    </location>
</feature>
<proteinExistence type="predicted"/>
<dbReference type="InterPro" id="IPR016047">
    <property type="entry name" value="M23ase_b-sheet_dom"/>
</dbReference>
<keyword evidence="1 3" id="KW-0732">Signal</keyword>
<name>A0A6N2T720_9FIRM</name>
<feature type="coiled-coil region" evidence="2">
    <location>
        <begin position="161"/>
        <end position="198"/>
    </location>
</feature>
<dbReference type="EMBL" id="CACRSL010000003">
    <property type="protein sequence ID" value="VYT01260.1"/>
    <property type="molecule type" value="Genomic_DNA"/>
</dbReference>
<protein>
    <submittedName>
        <fullName evidence="6">Murein hydrolase activator EnvC</fullName>
    </submittedName>
</protein>
<evidence type="ECO:0000256" key="2">
    <source>
        <dbReference type="SAM" id="Coils"/>
    </source>
</evidence>
<dbReference type="InterPro" id="IPR057309">
    <property type="entry name" value="PcsB_CC"/>
</dbReference>
<accession>A0A6N2T720</accession>
<dbReference type="PANTHER" id="PTHR21666:SF270">
    <property type="entry name" value="MUREIN HYDROLASE ACTIVATOR ENVC"/>
    <property type="match status" value="1"/>
</dbReference>
<dbReference type="PANTHER" id="PTHR21666">
    <property type="entry name" value="PEPTIDASE-RELATED"/>
    <property type="match status" value="1"/>
</dbReference>
<dbReference type="Gene3D" id="2.70.70.10">
    <property type="entry name" value="Glucose Permease (Domain IIA)"/>
    <property type="match status" value="1"/>
</dbReference>
<feature type="signal peptide" evidence="3">
    <location>
        <begin position="1"/>
        <end position="23"/>
    </location>
</feature>
<dbReference type="CDD" id="cd12797">
    <property type="entry name" value="M23_peptidase"/>
    <property type="match status" value="1"/>
</dbReference>
<feature type="domain" description="Peptidoglycan hydrolase PcsB coiled-coil" evidence="5">
    <location>
        <begin position="111"/>
        <end position="180"/>
    </location>
</feature>
<dbReference type="AlphaFoldDB" id="A0A6N2T720"/>
<keyword evidence="2" id="KW-0175">Coiled coil</keyword>
<sequence>MKHQKKWRQAAAGLLAVALLVCAPGVRLEASADYQDELDDLSSKYAELEKKNQAIQAQIDKTKNEKDKKLAEKKNLDNQVNNTQQQINLLTERINLLNSTIEEKEQEIIDKQNDIDENYDLFKQRMRAMYMTDKSTTIGLLLGAESFSEFLTRSEMVSSIAEHDQELLDQLIQDKKDIEEAKKEIEASKADVEVSKASMDQKKQELSGMVKQTEAQIQDIALLEQEYLANQAQMQKEMAAVQAEIDKIYQSINSTGEYNGGVMGWPVPGYSKITSDYGWRFNNTDFHTGIDISGPNIYGKQTVAVADGTVAFVQTTYTPGRGYGKYIIVDHGGGITTLYGHNSAILVSVGQKVTRGQALTQIGSTGWSTGPHLHFEVRVNGKHVNPWTYLK</sequence>
<evidence type="ECO:0000256" key="3">
    <source>
        <dbReference type="SAM" id="SignalP"/>
    </source>
</evidence>
<dbReference type="InterPro" id="IPR050570">
    <property type="entry name" value="Cell_wall_metabolism_enzyme"/>
</dbReference>
<dbReference type="Pfam" id="PF01551">
    <property type="entry name" value="Peptidase_M23"/>
    <property type="match status" value="1"/>
</dbReference>